<proteinExistence type="predicted"/>
<dbReference type="KEGG" id="ffu:CLAFUR5_13306"/>
<evidence type="ECO:0000313" key="3">
    <source>
        <dbReference type="Proteomes" id="UP000756132"/>
    </source>
</evidence>
<dbReference type="RefSeq" id="XP_047768071.1">
    <property type="nucleotide sequence ID" value="XM_047912454.1"/>
</dbReference>
<gene>
    <name evidence="2" type="ORF">CLAFUR5_13306</name>
</gene>
<dbReference type="EMBL" id="CP090173">
    <property type="protein sequence ID" value="UJO23705.1"/>
    <property type="molecule type" value="Genomic_DNA"/>
</dbReference>
<keyword evidence="3" id="KW-1185">Reference proteome</keyword>
<dbReference type="Proteomes" id="UP000756132">
    <property type="component" value="Chromosome 11"/>
</dbReference>
<dbReference type="AlphaFoldDB" id="A0A9Q8PJS3"/>
<evidence type="ECO:0000313" key="2">
    <source>
        <dbReference type="EMBL" id="UJO23705.1"/>
    </source>
</evidence>
<protein>
    <submittedName>
        <fullName evidence="2">Uncharacterized protein</fullName>
    </submittedName>
</protein>
<accession>A0A9Q8PJS3</accession>
<feature type="region of interest" description="Disordered" evidence="1">
    <location>
        <begin position="171"/>
        <end position="216"/>
    </location>
</feature>
<feature type="compositionally biased region" description="Polar residues" evidence="1">
    <location>
        <begin position="175"/>
        <end position="195"/>
    </location>
</feature>
<reference evidence="2" key="1">
    <citation type="submission" date="2021-12" db="EMBL/GenBank/DDBJ databases">
        <authorList>
            <person name="Zaccaron A."/>
            <person name="Stergiopoulos I."/>
        </authorList>
    </citation>
    <scope>NUCLEOTIDE SEQUENCE</scope>
    <source>
        <strain evidence="2">Race5_Kim</strain>
    </source>
</reference>
<dbReference type="GeneID" id="71993184"/>
<organism evidence="2 3">
    <name type="scientific">Passalora fulva</name>
    <name type="common">Tomato leaf mold</name>
    <name type="synonym">Cladosporium fulvum</name>
    <dbReference type="NCBI Taxonomy" id="5499"/>
    <lineage>
        <taxon>Eukaryota</taxon>
        <taxon>Fungi</taxon>
        <taxon>Dikarya</taxon>
        <taxon>Ascomycota</taxon>
        <taxon>Pezizomycotina</taxon>
        <taxon>Dothideomycetes</taxon>
        <taxon>Dothideomycetidae</taxon>
        <taxon>Mycosphaerellales</taxon>
        <taxon>Mycosphaerellaceae</taxon>
        <taxon>Fulvia</taxon>
    </lineage>
</organism>
<name>A0A9Q8PJS3_PASFU</name>
<sequence length="259" mass="30076">MATNFPLGMEFDDFTQETDTVASVLVKDVLTAQQAQAIERIHINDMLSHPLEYQALLICFPGLKQLRQSRDGAASVLDGDELQWIDYFRTKRQSKLQSIEVVTGYDIDKSQDRRIGDREAAEGLENYLSNRYYAEAQAQGGMMDGEAVDHVDEALLDRLCKSEHCLKESPRRFLDTNQRPGPTKTTLRGQYSLSAVNDDEEYSDSDDSISEDDEEGQLQRRFRMNFRRFHDEMFRRAHLRGYTPMYKRTDVRVEYHRAR</sequence>
<feature type="compositionally biased region" description="Acidic residues" evidence="1">
    <location>
        <begin position="197"/>
        <end position="216"/>
    </location>
</feature>
<evidence type="ECO:0000256" key="1">
    <source>
        <dbReference type="SAM" id="MobiDB-lite"/>
    </source>
</evidence>
<reference evidence="2" key="2">
    <citation type="journal article" date="2022" name="Microb. Genom.">
        <title>A chromosome-scale genome assembly of the tomato pathogen Cladosporium fulvum reveals a compartmentalized genome architecture and the presence of a dispensable chromosome.</title>
        <authorList>
            <person name="Zaccaron A.Z."/>
            <person name="Chen L.H."/>
            <person name="Samaras A."/>
            <person name="Stergiopoulos I."/>
        </authorList>
    </citation>
    <scope>NUCLEOTIDE SEQUENCE</scope>
    <source>
        <strain evidence="2">Race5_Kim</strain>
    </source>
</reference>